<comment type="caution">
    <text evidence="1">The sequence shown here is derived from an EMBL/GenBank/DDBJ whole genome shotgun (WGS) entry which is preliminary data.</text>
</comment>
<dbReference type="Proteomes" id="UP000569732">
    <property type="component" value="Unassembled WGS sequence"/>
</dbReference>
<sequence length="166" mass="19089">MSFSPILQRFMEKAPIPVMVQALLERVFNPENLNACFDRAIDKQYTRDLLFSSLFDLMSLTVTKVFPSINSAYQSSKDKIRVSITSVYNKLNGLEPEVAAALVHDTAMDFKSLAEGLKGENKPWLPGFQVKMLDGNCIEATEHRLKVLRVRLCWENYWSFIHLRMI</sequence>
<protein>
    <submittedName>
        <fullName evidence="1">Uncharacterized protein</fullName>
    </submittedName>
</protein>
<reference evidence="1 2" key="1">
    <citation type="submission" date="2020-07" db="EMBL/GenBank/DDBJ databases">
        <title>Endozoicomonas sp. nov., isolated from sediment.</title>
        <authorList>
            <person name="Gu T."/>
        </authorList>
    </citation>
    <scope>NUCLEOTIDE SEQUENCE [LARGE SCALE GENOMIC DNA]</scope>
    <source>
        <strain evidence="1 2">SM1973</strain>
    </source>
</reference>
<gene>
    <name evidence="1" type="ORF">H0A36_27210</name>
</gene>
<dbReference type="AlphaFoldDB" id="A0A853IGQ0"/>
<keyword evidence="2" id="KW-1185">Reference proteome</keyword>
<organism evidence="1 2">
    <name type="scientific">Spartinivicinus marinus</name>
    <dbReference type="NCBI Taxonomy" id="2994442"/>
    <lineage>
        <taxon>Bacteria</taxon>
        <taxon>Pseudomonadati</taxon>
        <taxon>Pseudomonadota</taxon>
        <taxon>Gammaproteobacteria</taxon>
        <taxon>Oceanospirillales</taxon>
        <taxon>Zooshikellaceae</taxon>
        <taxon>Spartinivicinus</taxon>
    </lineage>
</organism>
<dbReference type="RefSeq" id="WP_180571686.1">
    <property type="nucleotide sequence ID" value="NZ_JACCKB010000126.1"/>
</dbReference>
<proteinExistence type="predicted"/>
<dbReference type="EMBL" id="JACCKB010000126">
    <property type="protein sequence ID" value="NYZ69708.1"/>
    <property type="molecule type" value="Genomic_DNA"/>
</dbReference>
<name>A0A853IGQ0_9GAMM</name>
<accession>A0A853IGQ0</accession>
<evidence type="ECO:0000313" key="1">
    <source>
        <dbReference type="EMBL" id="NYZ69708.1"/>
    </source>
</evidence>
<evidence type="ECO:0000313" key="2">
    <source>
        <dbReference type="Proteomes" id="UP000569732"/>
    </source>
</evidence>